<evidence type="ECO:0000313" key="3">
    <source>
        <dbReference type="Proteomes" id="UP000009168"/>
    </source>
</evidence>
<dbReference type="EMBL" id="GG662837">
    <property type="protein sequence ID" value="EWS76147.1"/>
    <property type="molecule type" value="Genomic_DNA"/>
</dbReference>
<feature type="transmembrane region" description="Helical" evidence="1">
    <location>
        <begin position="167"/>
        <end position="187"/>
    </location>
</feature>
<dbReference type="GeneID" id="24442281"/>
<protein>
    <submittedName>
        <fullName evidence="2">Transmembrane protein, putative</fullName>
    </submittedName>
</protein>
<gene>
    <name evidence="2" type="ORF">TTHERM_001393293</name>
</gene>
<dbReference type="AlphaFoldDB" id="W7XEJ2"/>
<keyword evidence="1 2" id="KW-0812">Transmembrane</keyword>
<proteinExistence type="predicted"/>
<reference evidence="2" key="1">
    <citation type="submission" date="2008-09" db="EMBL/GenBank/DDBJ databases">
        <authorList>
            <person name="Eisen J.A."/>
            <person name="Wu M."/>
            <person name="Wu D."/>
            <person name="Nierman W.C."/>
            <person name="Orias E."/>
            <person name="Delcher A.L."/>
            <person name="Salzberg S.L."/>
        </authorList>
    </citation>
    <scope>NUCLEOTIDE SEQUENCE</scope>
    <source>
        <strain evidence="2">SB210</strain>
    </source>
</reference>
<accession>W7XEJ2</accession>
<keyword evidence="1" id="KW-1133">Transmembrane helix</keyword>
<sequence>MYNCAKQTVNSVIIIKYANNVFLGIIIRNKQTNASHVIHPVKLVMVQIQIIAYLVVLDCIIIRPQSHVFVIQPVKLVMVQIQTIAYLAILDCIIIKPQSHVFVIQPVKLVTAQVKLIVYLVTQGFTISKLQKSVQNLVIKMNFQIYYYSNASHVIKVVQAAMERIQIIVQVVTLTIFFTTKFVLAYVQMDFKVILTLSHAIHAKIIGAHNAIPAIPTVNNVISHRFKNVRLAIMKQDKQMFKVIDAFAKTKMIKGIYFINAAMKILLSLMQNQVLHFHNLLLIWGLHQ</sequence>
<reference evidence="2" key="2">
    <citation type="submission" date="2014-02" db="EMBL/GenBank/DDBJ databases">
        <title>Annotation update of Tetrahymena thermophila SB210.</title>
        <authorList>
            <person name="Bidwell S."/>
            <person name="Michalis H.M."/>
            <person name="Zafar N."/>
            <person name="Joardar V."/>
            <person name="Miao W."/>
            <person name="Russ C."/>
            <person name="Eisen J."/>
            <person name="Wu M."/>
            <person name="Wu D."/>
            <person name="Nierman W."/>
            <person name="Orias E."/>
            <person name="Delcher A."/>
            <person name="Salzberg S."/>
            <person name="Coyne R."/>
        </authorList>
    </citation>
    <scope>NUCLEOTIDE SEQUENCE</scope>
    <source>
        <strain evidence="2">SB210</strain>
    </source>
</reference>
<organism evidence="2 3">
    <name type="scientific">Tetrahymena thermophila (strain SB210)</name>
    <dbReference type="NCBI Taxonomy" id="312017"/>
    <lineage>
        <taxon>Eukaryota</taxon>
        <taxon>Sar</taxon>
        <taxon>Alveolata</taxon>
        <taxon>Ciliophora</taxon>
        <taxon>Intramacronucleata</taxon>
        <taxon>Oligohymenophorea</taxon>
        <taxon>Hymenostomatida</taxon>
        <taxon>Tetrahymenina</taxon>
        <taxon>Tetrahymenidae</taxon>
        <taxon>Tetrahymena</taxon>
    </lineage>
</organism>
<dbReference type="KEGG" id="tet:TTHERM_001393293"/>
<evidence type="ECO:0000256" key="1">
    <source>
        <dbReference type="SAM" id="Phobius"/>
    </source>
</evidence>
<evidence type="ECO:0000313" key="2">
    <source>
        <dbReference type="EMBL" id="EWS76147.1"/>
    </source>
</evidence>
<dbReference type="RefSeq" id="XP_012651318.1">
    <property type="nucleotide sequence ID" value="XM_012795864.1"/>
</dbReference>
<keyword evidence="3" id="KW-1185">Reference proteome</keyword>
<dbReference type="Proteomes" id="UP000009168">
    <property type="component" value="Unassembled WGS sequence"/>
</dbReference>
<dbReference type="InParanoid" id="W7XEJ2"/>
<name>W7XEJ2_TETTS</name>
<keyword evidence="1" id="KW-0472">Membrane</keyword>